<evidence type="ECO:0000313" key="3">
    <source>
        <dbReference type="Proteomes" id="UP000314294"/>
    </source>
</evidence>
<dbReference type="EMBL" id="SRLO01001598">
    <property type="protein sequence ID" value="TNN36589.1"/>
    <property type="molecule type" value="Genomic_DNA"/>
</dbReference>
<gene>
    <name evidence="2" type="ORF">EYF80_053246</name>
</gene>
<dbReference type="Proteomes" id="UP000314294">
    <property type="component" value="Unassembled WGS sequence"/>
</dbReference>
<evidence type="ECO:0000313" key="2">
    <source>
        <dbReference type="EMBL" id="TNN36589.1"/>
    </source>
</evidence>
<comment type="caution">
    <text evidence="2">The sequence shown here is derived from an EMBL/GenBank/DDBJ whole genome shotgun (WGS) entry which is preliminary data.</text>
</comment>
<feature type="region of interest" description="Disordered" evidence="1">
    <location>
        <begin position="1"/>
        <end position="58"/>
    </location>
</feature>
<protein>
    <submittedName>
        <fullName evidence="2">Uncharacterized protein</fullName>
    </submittedName>
</protein>
<reference evidence="2 3" key="1">
    <citation type="submission" date="2019-03" db="EMBL/GenBank/DDBJ databases">
        <title>First draft genome of Liparis tanakae, snailfish: a comprehensive survey of snailfish specific genes.</title>
        <authorList>
            <person name="Kim W."/>
            <person name="Song I."/>
            <person name="Jeong J.-H."/>
            <person name="Kim D."/>
            <person name="Kim S."/>
            <person name="Ryu S."/>
            <person name="Song J.Y."/>
            <person name="Lee S.K."/>
        </authorList>
    </citation>
    <scope>NUCLEOTIDE SEQUENCE [LARGE SCALE GENOMIC DNA]</scope>
    <source>
        <tissue evidence="2">Muscle</tissue>
    </source>
</reference>
<accession>A0A4Z2F618</accession>
<organism evidence="2 3">
    <name type="scientific">Liparis tanakae</name>
    <name type="common">Tanaka's snailfish</name>
    <dbReference type="NCBI Taxonomy" id="230148"/>
    <lineage>
        <taxon>Eukaryota</taxon>
        <taxon>Metazoa</taxon>
        <taxon>Chordata</taxon>
        <taxon>Craniata</taxon>
        <taxon>Vertebrata</taxon>
        <taxon>Euteleostomi</taxon>
        <taxon>Actinopterygii</taxon>
        <taxon>Neopterygii</taxon>
        <taxon>Teleostei</taxon>
        <taxon>Neoteleostei</taxon>
        <taxon>Acanthomorphata</taxon>
        <taxon>Eupercaria</taxon>
        <taxon>Perciformes</taxon>
        <taxon>Cottioidei</taxon>
        <taxon>Cottales</taxon>
        <taxon>Liparidae</taxon>
        <taxon>Liparis</taxon>
    </lineage>
</organism>
<feature type="compositionally biased region" description="Polar residues" evidence="1">
    <location>
        <begin position="39"/>
        <end position="51"/>
    </location>
</feature>
<sequence length="110" mass="12177">MEPQTGTGMVLLEHLFIPRGPEDRKDEGTTKKEEDPKTVPSQIPPQTSALGQSRPPGSGPVLWVRVAQMYEAFIFIRPAMRGPVMLTSCWTSGRHEGTSDADFLLDIRTP</sequence>
<proteinExistence type="predicted"/>
<feature type="compositionally biased region" description="Basic and acidic residues" evidence="1">
    <location>
        <begin position="20"/>
        <end position="37"/>
    </location>
</feature>
<dbReference type="AlphaFoldDB" id="A0A4Z2F618"/>
<name>A0A4Z2F618_9TELE</name>
<keyword evidence="3" id="KW-1185">Reference proteome</keyword>
<evidence type="ECO:0000256" key="1">
    <source>
        <dbReference type="SAM" id="MobiDB-lite"/>
    </source>
</evidence>